<evidence type="ECO:0000256" key="3">
    <source>
        <dbReference type="ARBA" id="ARBA00023054"/>
    </source>
</evidence>
<dbReference type="PANTHER" id="PTHR30288">
    <property type="entry name" value="FLAGELLAR CAP/ASSEMBLY PROTEIN FLID"/>
    <property type="match status" value="1"/>
</dbReference>
<dbReference type="GO" id="GO:0071973">
    <property type="term" value="P:bacterial-type flagellum-dependent cell motility"/>
    <property type="evidence" value="ECO:0007669"/>
    <property type="project" value="TreeGrafter"/>
</dbReference>
<dbReference type="Pfam" id="PF07195">
    <property type="entry name" value="FliD_C"/>
    <property type="match status" value="1"/>
</dbReference>
<keyword evidence="3 5" id="KW-0175">Coiled coil</keyword>
<comment type="subunit">
    <text evidence="2 5">Homopentamer.</text>
</comment>
<dbReference type="GO" id="GO:0009424">
    <property type="term" value="C:bacterial-type flagellum hook"/>
    <property type="evidence" value="ECO:0007669"/>
    <property type="project" value="UniProtKB-UniRule"/>
</dbReference>
<dbReference type="EMBL" id="SSUX01000005">
    <property type="protein sequence ID" value="THJ45794.1"/>
    <property type="molecule type" value="Genomic_DNA"/>
</dbReference>
<comment type="similarity">
    <text evidence="1 5">Belongs to the FliD family.</text>
</comment>
<dbReference type="GO" id="GO:0007155">
    <property type="term" value="P:cell adhesion"/>
    <property type="evidence" value="ECO:0007669"/>
    <property type="project" value="InterPro"/>
</dbReference>
<feature type="domain" description="Flagellar hook-associated protein 2 C-terminal" evidence="7">
    <location>
        <begin position="217"/>
        <end position="425"/>
    </location>
</feature>
<dbReference type="RefSeq" id="WP_047438675.1">
    <property type="nucleotide sequence ID" value="NZ_NKVZ01000043.1"/>
</dbReference>
<dbReference type="Pfam" id="PF07196">
    <property type="entry name" value="Flagellin_IN"/>
    <property type="match status" value="1"/>
</dbReference>
<dbReference type="AlphaFoldDB" id="A0A4S5CIN4"/>
<evidence type="ECO:0000256" key="2">
    <source>
        <dbReference type="ARBA" id="ARBA00011255"/>
    </source>
</evidence>
<dbReference type="InterPro" id="IPR010809">
    <property type="entry name" value="FliD_C"/>
</dbReference>
<reference evidence="8 9" key="1">
    <citation type="submission" date="2019-04" db="EMBL/GenBank/DDBJ databases">
        <title>Comparative genomics of Aeromonas veronii strains pathogenic to fish.</title>
        <authorList>
            <person name="Cascarano M.C."/>
            <person name="Smyrli M."/>
            <person name="Katharios P."/>
        </authorList>
    </citation>
    <scope>NUCLEOTIDE SEQUENCE [LARGE SCALE GENOMIC DNA]</scope>
    <source>
        <strain evidence="8 9">XU1</strain>
    </source>
</reference>
<dbReference type="InterPro" id="IPR010810">
    <property type="entry name" value="Flagellin_hook_IN_motif"/>
</dbReference>
<evidence type="ECO:0000259" key="6">
    <source>
        <dbReference type="Pfam" id="PF02465"/>
    </source>
</evidence>
<comment type="caution">
    <text evidence="8">The sequence shown here is derived from an EMBL/GenBank/DDBJ whole genome shotgun (WGS) entry which is preliminary data.</text>
</comment>
<sequence>MQVDPASAAMNMVTNERKNMDKLLKGQLANVKAQQSSLSSINSKLSSFQTLLKDLNKPATLQAQKASLSQEGIMTVTSNGKATPGQYNFEVKQLAQAHQFGVQLTDEKALLPTSGKVSFTVDGKAFAIDLATLPAGATAQSLVSAINDSADNPGVKASLIRTDGKVNLVLTSKESGVAKVFTPTYDGDPASAFGKAFIDGKVITPGQDSIIKMGVGDGALEIKSPTNKIENVVEGLTLDLTKVQKPTDGPMQVTVAYDNEAVTGSLKKFVDSYNELLDLLNKETSTDIKAKGALASDATVRGLKGALANAVRNLPAGMTLTQLGIKTEKSGKLVFSDSDFKKSLEKDPELLGKALMGDDGLLKRMSKVLDPFSKSNGVMATRKSTLEANQKRLDDKMESLNKRMESVYKRYLNQFTTMNQMMQTMGAL</sequence>
<evidence type="ECO:0000259" key="7">
    <source>
        <dbReference type="Pfam" id="PF07195"/>
    </source>
</evidence>
<organism evidence="8 9">
    <name type="scientific">Aeromonas veronii</name>
    <dbReference type="NCBI Taxonomy" id="654"/>
    <lineage>
        <taxon>Bacteria</taxon>
        <taxon>Pseudomonadati</taxon>
        <taxon>Pseudomonadota</taxon>
        <taxon>Gammaproteobacteria</taxon>
        <taxon>Aeromonadales</taxon>
        <taxon>Aeromonadaceae</taxon>
        <taxon>Aeromonas</taxon>
    </lineage>
</organism>
<evidence type="ECO:0000313" key="8">
    <source>
        <dbReference type="EMBL" id="THJ45794.1"/>
    </source>
</evidence>
<evidence type="ECO:0000256" key="5">
    <source>
        <dbReference type="RuleBase" id="RU362066"/>
    </source>
</evidence>
<dbReference type="InterPro" id="IPR003481">
    <property type="entry name" value="FliD_N"/>
</dbReference>
<keyword evidence="5" id="KW-0964">Secreted</keyword>
<evidence type="ECO:0000256" key="1">
    <source>
        <dbReference type="ARBA" id="ARBA00009764"/>
    </source>
</evidence>
<comment type="subcellular location">
    <subcellularLocation>
        <location evidence="5">Secreted</location>
    </subcellularLocation>
    <subcellularLocation>
        <location evidence="5">Bacterial flagellum</location>
    </subcellularLocation>
</comment>
<dbReference type="PANTHER" id="PTHR30288:SF0">
    <property type="entry name" value="FLAGELLAR HOOK-ASSOCIATED PROTEIN 2"/>
    <property type="match status" value="1"/>
</dbReference>
<dbReference type="GO" id="GO:0005576">
    <property type="term" value="C:extracellular region"/>
    <property type="evidence" value="ECO:0007669"/>
    <property type="project" value="UniProtKB-SubCell"/>
</dbReference>
<keyword evidence="4 5" id="KW-0975">Bacterial flagellum</keyword>
<evidence type="ECO:0000256" key="4">
    <source>
        <dbReference type="ARBA" id="ARBA00023143"/>
    </source>
</evidence>
<gene>
    <name evidence="8" type="ORF">E8Q35_08940</name>
</gene>
<feature type="domain" description="Flagellar hook-associated protein 2 N-terminal" evidence="6">
    <location>
        <begin position="4"/>
        <end position="98"/>
    </location>
</feature>
<dbReference type="GO" id="GO:0009421">
    <property type="term" value="C:bacterial-type flagellum filament cap"/>
    <property type="evidence" value="ECO:0007669"/>
    <property type="project" value="InterPro"/>
</dbReference>
<accession>A0A4S5CIN4</accession>
<name>A0A4S5CIN4_AERVE</name>
<feature type="coiled-coil region" evidence="5">
    <location>
        <begin position="383"/>
        <end position="410"/>
    </location>
</feature>
<dbReference type="Proteomes" id="UP000309618">
    <property type="component" value="Unassembled WGS sequence"/>
</dbReference>
<evidence type="ECO:0000313" key="9">
    <source>
        <dbReference type="Proteomes" id="UP000309618"/>
    </source>
</evidence>
<dbReference type="InterPro" id="IPR040026">
    <property type="entry name" value="FliD"/>
</dbReference>
<dbReference type="Pfam" id="PF02465">
    <property type="entry name" value="FliD_N"/>
    <property type="match status" value="1"/>
</dbReference>
<comment type="function">
    <text evidence="5">Required for morphogenesis and for the elongation of the flagellar filament by facilitating polymerization of the flagellin monomers at the tip of growing filament. Forms a capping structure, which prevents flagellin subunits (transported through the central channel of the flagellum) from leaking out without polymerization at the distal end.</text>
</comment>
<dbReference type="Gene3D" id="3.30.70.2120">
    <property type="match status" value="1"/>
</dbReference>
<protein>
    <recommendedName>
        <fullName evidence="5">Flagellar hook-associated protein 2</fullName>
        <shortName evidence="5">HAP2</shortName>
    </recommendedName>
    <alternativeName>
        <fullName evidence="5">Flagellar cap protein</fullName>
    </alternativeName>
</protein>
<proteinExistence type="inferred from homology"/>